<dbReference type="SUPFAM" id="SSF51197">
    <property type="entry name" value="Clavaminate synthase-like"/>
    <property type="match status" value="1"/>
</dbReference>
<dbReference type="Gene3D" id="2.60.120.590">
    <property type="entry name" value="Alpha-ketoglutarate-dependent dioxygenase AlkB-like"/>
    <property type="match status" value="1"/>
</dbReference>
<dbReference type="FunFam" id="2.60.120.590:FF:000004">
    <property type="entry name" value="DNA oxidative demethylase ALKBH2"/>
    <property type="match status" value="1"/>
</dbReference>
<comment type="catalytic activity">
    <reaction evidence="18">
        <text>a 3,N(4)-etheno-2'-deoxycytidine in single-stranded DNA + 2-oxoglutarate + O2 + H2O = a 2'-deoxycytidine in single-stranded DNA + glyoxal + succinate + CO2</text>
        <dbReference type="Rhea" id="RHEA:70471"/>
        <dbReference type="Rhea" id="RHEA-COMP:12846"/>
        <dbReference type="Rhea" id="RHEA-COMP:17906"/>
        <dbReference type="ChEBI" id="CHEBI:15377"/>
        <dbReference type="ChEBI" id="CHEBI:15379"/>
        <dbReference type="ChEBI" id="CHEBI:16526"/>
        <dbReference type="ChEBI" id="CHEBI:16810"/>
        <dbReference type="ChEBI" id="CHEBI:30031"/>
        <dbReference type="ChEBI" id="CHEBI:34779"/>
        <dbReference type="ChEBI" id="CHEBI:85452"/>
        <dbReference type="ChEBI" id="CHEBI:189585"/>
    </reaction>
    <physiologicalReaction direction="left-to-right" evidence="18">
        <dbReference type="Rhea" id="RHEA:70472"/>
    </physiologicalReaction>
</comment>
<evidence type="ECO:0000256" key="10">
    <source>
        <dbReference type="ARBA" id="ARBA00023204"/>
    </source>
</evidence>
<feature type="binding site" evidence="27">
    <location>
        <position position="139"/>
    </location>
    <ligand>
        <name>substrate</name>
    </ligand>
</feature>
<keyword evidence="6" id="KW-0460">Magnesium</keyword>
<comment type="catalytic activity">
    <reaction evidence="13">
        <text>an N(3)-methyl-2'-deoxycytidine in single-stranded DNA + 2-oxoglutarate + O2 = a 2'-deoxycytidine in single-stranded DNA + formaldehyde + succinate + CO2 + H(+)</text>
        <dbReference type="Rhea" id="RHEA:70435"/>
        <dbReference type="Rhea" id="RHEA-COMP:12846"/>
        <dbReference type="Rhea" id="RHEA-COMP:17894"/>
        <dbReference type="ChEBI" id="CHEBI:15378"/>
        <dbReference type="ChEBI" id="CHEBI:15379"/>
        <dbReference type="ChEBI" id="CHEBI:16526"/>
        <dbReference type="ChEBI" id="CHEBI:16810"/>
        <dbReference type="ChEBI" id="CHEBI:16842"/>
        <dbReference type="ChEBI" id="CHEBI:30031"/>
        <dbReference type="ChEBI" id="CHEBI:85452"/>
        <dbReference type="ChEBI" id="CHEBI:139075"/>
    </reaction>
    <physiologicalReaction direction="left-to-right" evidence="13">
        <dbReference type="Rhea" id="RHEA:70436"/>
    </physiologicalReaction>
</comment>
<feature type="binding site" evidence="27">
    <location>
        <position position="220"/>
    </location>
    <ligand>
        <name>2-oxoglutarate</name>
        <dbReference type="ChEBI" id="CHEBI:16810"/>
    </ligand>
</feature>
<feature type="binding site" evidence="27">
    <location>
        <begin position="67"/>
        <end position="69"/>
    </location>
    <ligand>
        <name>substrate</name>
    </ligand>
</feature>
<evidence type="ECO:0000256" key="23">
    <source>
        <dbReference type="ARBA" id="ARBA00066725"/>
    </source>
</evidence>
<protein>
    <recommendedName>
        <fullName evidence="24">DNA oxidative demethylase ALKBH2</fullName>
        <ecNumber evidence="23">1.14.11.33</ecNumber>
    </recommendedName>
    <alternativeName>
        <fullName evidence="25">Alkylated DNA repair protein alkB homolog 2</fullName>
    </alternativeName>
    <alternativeName>
        <fullName evidence="26">Alpha-ketoglutarate-dependent dioxygenase alkB homolog 2</fullName>
    </alternativeName>
</protein>
<evidence type="ECO:0000256" key="12">
    <source>
        <dbReference type="ARBA" id="ARBA00051010"/>
    </source>
</evidence>
<evidence type="ECO:0000256" key="16">
    <source>
        <dbReference type="ARBA" id="ARBA00051434"/>
    </source>
</evidence>
<name>A0ABD2MUF6_9CUCU</name>
<evidence type="ECO:0000256" key="2">
    <source>
        <dbReference type="ARBA" id="ARBA00004604"/>
    </source>
</evidence>
<evidence type="ECO:0000256" key="6">
    <source>
        <dbReference type="ARBA" id="ARBA00022842"/>
    </source>
</evidence>
<evidence type="ECO:0000256" key="22">
    <source>
        <dbReference type="ARBA" id="ARBA00062909"/>
    </source>
</evidence>
<evidence type="ECO:0000256" key="5">
    <source>
        <dbReference type="ARBA" id="ARBA00022763"/>
    </source>
</evidence>
<keyword evidence="11" id="KW-0539">Nucleus</keyword>
<dbReference type="PANTHER" id="PTHR31573">
    <property type="entry name" value="ALPHA-KETOGLUTARATE-DEPENDENT DIOXYGENASE ALKB HOMOLOG 2"/>
    <property type="match status" value="1"/>
</dbReference>
<dbReference type="Pfam" id="PF13532">
    <property type="entry name" value="2OG-FeII_Oxy_2"/>
    <property type="match status" value="1"/>
</dbReference>
<reference evidence="29 30" key="1">
    <citation type="journal article" date="2021" name="BMC Biol.">
        <title>Horizontally acquired antibacterial genes associated with adaptive radiation of ladybird beetles.</title>
        <authorList>
            <person name="Li H.S."/>
            <person name="Tang X.F."/>
            <person name="Huang Y.H."/>
            <person name="Xu Z.Y."/>
            <person name="Chen M.L."/>
            <person name="Du X.Y."/>
            <person name="Qiu B.Y."/>
            <person name="Chen P.T."/>
            <person name="Zhang W."/>
            <person name="Slipinski A."/>
            <person name="Escalona H.E."/>
            <person name="Waterhouse R.M."/>
            <person name="Zwick A."/>
            <person name="Pang H."/>
        </authorList>
    </citation>
    <scope>NUCLEOTIDE SEQUENCE [LARGE SCALE GENOMIC DNA]</scope>
    <source>
        <strain evidence="29">SYSU2018</strain>
    </source>
</reference>
<evidence type="ECO:0000256" key="18">
    <source>
        <dbReference type="ARBA" id="ARBA00052597"/>
    </source>
</evidence>
<dbReference type="InterPro" id="IPR027450">
    <property type="entry name" value="AlkB-like"/>
</dbReference>
<evidence type="ECO:0000256" key="25">
    <source>
        <dbReference type="ARBA" id="ARBA00077989"/>
    </source>
</evidence>
<evidence type="ECO:0000256" key="8">
    <source>
        <dbReference type="ARBA" id="ARBA00023002"/>
    </source>
</evidence>
<evidence type="ECO:0000256" key="20">
    <source>
        <dbReference type="ARBA" id="ARBA00052800"/>
    </source>
</evidence>
<evidence type="ECO:0000256" key="19">
    <source>
        <dbReference type="ARBA" id="ARBA00052627"/>
    </source>
</evidence>
<organism evidence="29 30">
    <name type="scientific">Cryptolaemus montrouzieri</name>
    <dbReference type="NCBI Taxonomy" id="559131"/>
    <lineage>
        <taxon>Eukaryota</taxon>
        <taxon>Metazoa</taxon>
        <taxon>Ecdysozoa</taxon>
        <taxon>Arthropoda</taxon>
        <taxon>Hexapoda</taxon>
        <taxon>Insecta</taxon>
        <taxon>Pterygota</taxon>
        <taxon>Neoptera</taxon>
        <taxon>Endopterygota</taxon>
        <taxon>Coleoptera</taxon>
        <taxon>Polyphaga</taxon>
        <taxon>Cucujiformia</taxon>
        <taxon>Coccinelloidea</taxon>
        <taxon>Coccinellidae</taxon>
        <taxon>Scymninae</taxon>
        <taxon>Scymnini</taxon>
        <taxon>Cryptolaemus</taxon>
    </lineage>
</organism>
<proteinExistence type="predicted"/>
<dbReference type="GO" id="GO:0006307">
    <property type="term" value="P:DNA alkylation repair"/>
    <property type="evidence" value="ECO:0007669"/>
    <property type="project" value="UniProtKB-ARBA"/>
</dbReference>
<evidence type="ECO:0000256" key="7">
    <source>
        <dbReference type="ARBA" id="ARBA00022964"/>
    </source>
</evidence>
<evidence type="ECO:0000313" key="30">
    <source>
        <dbReference type="Proteomes" id="UP001516400"/>
    </source>
</evidence>
<comment type="catalytic activity">
    <reaction evidence="16">
        <text>a 3,N(4)-etheno-2'-deoxycytidine in double-stranded DNA + 2-oxoglutarate + O2 + H2O = a 2'-deoxycytidine in double-stranded DNA + glyoxal + succinate + CO2</text>
        <dbReference type="Rhea" id="RHEA:70467"/>
        <dbReference type="Rhea" id="RHEA-COMP:17070"/>
        <dbReference type="Rhea" id="RHEA-COMP:17905"/>
        <dbReference type="ChEBI" id="CHEBI:15377"/>
        <dbReference type="ChEBI" id="CHEBI:15379"/>
        <dbReference type="ChEBI" id="CHEBI:16526"/>
        <dbReference type="ChEBI" id="CHEBI:16810"/>
        <dbReference type="ChEBI" id="CHEBI:30031"/>
        <dbReference type="ChEBI" id="CHEBI:34779"/>
        <dbReference type="ChEBI" id="CHEBI:85452"/>
        <dbReference type="ChEBI" id="CHEBI:189585"/>
    </reaction>
    <physiologicalReaction direction="left-to-right" evidence="16">
        <dbReference type="Rhea" id="RHEA:70468"/>
    </physiologicalReaction>
</comment>
<feature type="binding site" evidence="27">
    <location>
        <begin position="87"/>
        <end position="89"/>
    </location>
    <ligand>
        <name>substrate</name>
    </ligand>
</feature>
<evidence type="ECO:0000259" key="28">
    <source>
        <dbReference type="PROSITE" id="PS51471"/>
    </source>
</evidence>
<comment type="catalytic activity">
    <reaction evidence="14">
        <text>a 1,N(6)-etheno-2'-deoxyadenosine in single-stranded DNA + 2-oxoglutarate + O2 + H2O = a 2'-deoxyadenosine in single-stranded DNA + glyoxal + succinate + CO2</text>
        <dbReference type="Rhea" id="RHEA:70459"/>
        <dbReference type="Rhea" id="RHEA-COMP:17896"/>
        <dbReference type="Rhea" id="RHEA-COMP:17904"/>
        <dbReference type="ChEBI" id="CHEBI:15377"/>
        <dbReference type="ChEBI" id="CHEBI:15379"/>
        <dbReference type="ChEBI" id="CHEBI:16526"/>
        <dbReference type="ChEBI" id="CHEBI:16810"/>
        <dbReference type="ChEBI" id="CHEBI:30031"/>
        <dbReference type="ChEBI" id="CHEBI:34779"/>
        <dbReference type="ChEBI" id="CHEBI:90615"/>
        <dbReference type="ChEBI" id="CHEBI:189583"/>
    </reaction>
    <physiologicalReaction direction="left-to-right" evidence="14">
        <dbReference type="Rhea" id="RHEA:70460"/>
    </physiologicalReaction>
</comment>
<dbReference type="GO" id="GO:0046872">
    <property type="term" value="F:metal ion binding"/>
    <property type="evidence" value="ECO:0007669"/>
    <property type="project" value="UniProtKB-KW"/>
</dbReference>
<evidence type="ECO:0000313" key="29">
    <source>
        <dbReference type="EMBL" id="KAL3270108.1"/>
    </source>
</evidence>
<feature type="binding site" evidence="27">
    <location>
        <position position="126"/>
    </location>
    <ligand>
        <name>2-oxoglutarate</name>
        <dbReference type="ChEBI" id="CHEBI:16810"/>
    </ligand>
</feature>
<dbReference type="AlphaFoldDB" id="A0ABD2MUF6"/>
<comment type="caution">
    <text evidence="29">The sequence shown here is derived from an EMBL/GenBank/DDBJ whole genome shotgun (WGS) entry which is preliminary data.</text>
</comment>
<evidence type="ECO:0000256" key="26">
    <source>
        <dbReference type="ARBA" id="ARBA00081727"/>
    </source>
</evidence>
<dbReference type="GO" id="GO:0005654">
    <property type="term" value="C:nucleoplasm"/>
    <property type="evidence" value="ECO:0007669"/>
    <property type="project" value="UniProtKB-SubCell"/>
</dbReference>
<evidence type="ECO:0000256" key="13">
    <source>
        <dbReference type="ARBA" id="ARBA00051165"/>
    </source>
</evidence>
<comment type="catalytic activity">
    <reaction evidence="21">
        <text>a methylated nucleobase within DNA + 2-oxoglutarate + O2 = a nucleobase within DNA + formaldehyde + succinate + CO2</text>
        <dbReference type="Rhea" id="RHEA:30299"/>
        <dbReference type="Rhea" id="RHEA-COMP:12192"/>
        <dbReference type="Rhea" id="RHEA-COMP:12193"/>
        <dbReference type="ChEBI" id="CHEBI:15379"/>
        <dbReference type="ChEBI" id="CHEBI:16526"/>
        <dbReference type="ChEBI" id="CHEBI:16810"/>
        <dbReference type="ChEBI" id="CHEBI:16842"/>
        <dbReference type="ChEBI" id="CHEBI:30031"/>
        <dbReference type="ChEBI" id="CHEBI:32875"/>
        <dbReference type="ChEBI" id="CHEBI:64428"/>
        <dbReference type="EC" id="1.14.11.33"/>
    </reaction>
    <physiologicalReaction direction="left-to-right" evidence="21">
        <dbReference type="Rhea" id="RHEA:30300"/>
    </physiologicalReaction>
</comment>
<gene>
    <name evidence="29" type="ORF">HHI36_009166</name>
</gene>
<evidence type="ECO:0000256" key="24">
    <source>
        <dbReference type="ARBA" id="ARBA00072134"/>
    </source>
</evidence>
<dbReference type="InterPro" id="IPR032852">
    <property type="entry name" value="ALKBH2"/>
</dbReference>
<comment type="catalytic activity">
    <reaction evidence="12">
        <text>an N(1)-methyl-2'-deoxyadenosine in single-stranded DNA + 2-oxoglutarate + O2 = a 2'-deoxyadenosine in single-stranded DNA + formaldehyde + succinate + CO2 + H(+)</text>
        <dbReference type="Rhea" id="RHEA:70447"/>
        <dbReference type="Rhea" id="RHEA-COMP:17895"/>
        <dbReference type="Rhea" id="RHEA-COMP:17896"/>
        <dbReference type="ChEBI" id="CHEBI:15378"/>
        <dbReference type="ChEBI" id="CHEBI:15379"/>
        <dbReference type="ChEBI" id="CHEBI:16526"/>
        <dbReference type="ChEBI" id="CHEBI:16810"/>
        <dbReference type="ChEBI" id="CHEBI:16842"/>
        <dbReference type="ChEBI" id="CHEBI:30031"/>
        <dbReference type="ChEBI" id="CHEBI:90615"/>
        <dbReference type="ChEBI" id="CHEBI:139096"/>
    </reaction>
    <physiologicalReaction direction="left-to-right" evidence="12">
        <dbReference type="Rhea" id="RHEA:70448"/>
    </physiologicalReaction>
</comment>
<keyword evidence="30" id="KW-1185">Reference proteome</keyword>
<dbReference type="EMBL" id="JABFTP020000021">
    <property type="protein sequence ID" value="KAL3270108.1"/>
    <property type="molecule type" value="Genomic_DNA"/>
</dbReference>
<feature type="binding site" evidence="27">
    <location>
        <position position="202"/>
    </location>
    <ligand>
        <name>2-oxoglutarate</name>
        <dbReference type="ChEBI" id="CHEBI:16810"/>
    </ligand>
</feature>
<evidence type="ECO:0000256" key="15">
    <source>
        <dbReference type="ARBA" id="ARBA00051376"/>
    </source>
</evidence>
<evidence type="ECO:0000256" key="1">
    <source>
        <dbReference type="ARBA" id="ARBA00001954"/>
    </source>
</evidence>
<sequence>MNTLKIDLKTAFEAIVPNNLEKKKIIREGLNLDYMILLNRTLANELFNQLRASVEYYDGELTKVRVFGKWHKIPRQQCAYGDAGLNYKFSGVCLPAKEWLPPLIAIRKLLLRVTGYDYNFVLINRYRDGTDHMGEHKDDEAELDPNTPIASLSLGQERPFVFRHGNSRKKDPEKETIHPLKMNLEHGSLLLMNPPTNKFWYHSLPKRKTAPGERINLTFRRINM</sequence>
<evidence type="ECO:0000256" key="3">
    <source>
        <dbReference type="ARBA" id="ARBA00004642"/>
    </source>
</evidence>
<dbReference type="PANTHER" id="PTHR31573:SF1">
    <property type="entry name" value="DNA OXIDATIVE DEMETHYLASE ALKBH2"/>
    <property type="match status" value="1"/>
</dbReference>
<comment type="cofactor">
    <cofactor evidence="1">
        <name>Fe(2+)</name>
        <dbReference type="ChEBI" id="CHEBI:29033"/>
    </cofactor>
</comment>
<comment type="catalytic activity">
    <reaction evidence="17">
        <text>a 1,N(2)-etheno-2'-deoxyguanosine in double-stranded DNA + 2-oxoglutarate + O2 + H2O = a 2'-deoxyguanosine in double-stranded DNA + glyoxal + succinate + CO2</text>
        <dbReference type="Rhea" id="RHEA:70487"/>
        <dbReference type="Rhea" id="RHEA-COMP:17910"/>
        <dbReference type="Rhea" id="RHEA-COMP:17912"/>
        <dbReference type="ChEBI" id="CHEBI:15377"/>
        <dbReference type="ChEBI" id="CHEBI:15379"/>
        <dbReference type="ChEBI" id="CHEBI:16526"/>
        <dbReference type="ChEBI" id="CHEBI:16810"/>
        <dbReference type="ChEBI" id="CHEBI:30031"/>
        <dbReference type="ChEBI" id="CHEBI:34779"/>
        <dbReference type="ChEBI" id="CHEBI:85445"/>
        <dbReference type="ChEBI" id="CHEBI:189586"/>
    </reaction>
    <physiologicalReaction direction="left-to-right" evidence="17">
        <dbReference type="Rhea" id="RHEA:70488"/>
    </physiologicalReaction>
</comment>
<dbReference type="GO" id="GO:0051747">
    <property type="term" value="F:cytosine C-5 DNA demethylase activity"/>
    <property type="evidence" value="ECO:0007669"/>
    <property type="project" value="UniProtKB-ARBA"/>
</dbReference>
<evidence type="ECO:0000256" key="21">
    <source>
        <dbReference type="ARBA" id="ARBA00053025"/>
    </source>
</evidence>
<feature type="binding site" evidence="27">
    <location>
        <position position="124"/>
    </location>
    <ligand>
        <name>2-oxoglutarate</name>
        <dbReference type="ChEBI" id="CHEBI:16810"/>
    </ligand>
</feature>
<comment type="catalytic activity">
    <reaction evidence="15">
        <text>an N(3)-methyl-2'-deoxycytidine in double-stranded DNA + 2-oxoglutarate + O2 = a 2'-deoxycytidine in double-stranded DNA + formaldehyde + succinate + CO2 + H(+)</text>
        <dbReference type="Rhea" id="RHEA:70439"/>
        <dbReference type="Rhea" id="RHEA-COMP:14237"/>
        <dbReference type="Rhea" id="RHEA-COMP:17070"/>
        <dbReference type="ChEBI" id="CHEBI:15378"/>
        <dbReference type="ChEBI" id="CHEBI:15379"/>
        <dbReference type="ChEBI" id="CHEBI:16526"/>
        <dbReference type="ChEBI" id="CHEBI:16810"/>
        <dbReference type="ChEBI" id="CHEBI:16842"/>
        <dbReference type="ChEBI" id="CHEBI:30031"/>
        <dbReference type="ChEBI" id="CHEBI:85452"/>
        <dbReference type="ChEBI" id="CHEBI:139075"/>
    </reaction>
    <physiologicalReaction direction="left-to-right" evidence="15">
        <dbReference type="Rhea" id="RHEA:70440"/>
    </physiologicalReaction>
</comment>
<feature type="binding site" evidence="27">
    <location>
        <position position="218"/>
    </location>
    <ligand>
        <name>2-oxoglutarate</name>
        <dbReference type="ChEBI" id="CHEBI:16810"/>
    </ligand>
</feature>
<feature type="binding site" evidence="27">
    <location>
        <position position="214"/>
    </location>
    <ligand>
        <name>2-oxoglutarate</name>
        <dbReference type="ChEBI" id="CHEBI:16810"/>
    </ligand>
</feature>
<keyword evidence="9" id="KW-0408">Iron</keyword>
<keyword evidence="8" id="KW-0560">Oxidoreductase</keyword>
<evidence type="ECO:0000256" key="27">
    <source>
        <dbReference type="PIRSR" id="PIRSR632852-1"/>
    </source>
</evidence>
<comment type="catalytic activity">
    <reaction evidence="20">
        <text>an N(1)-methyl-2'-deoxyadenosine in double-stranded DNA + 2-oxoglutarate + O2 = a 2'-deoxyadenosine in double-stranded DNA + formaldehyde + succinate + CO2 + H(+)</text>
        <dbReference type="Rhea" id="RHEA:70443"/>
        <dbReference type="Rhea" id="RHEA-COMP:14236"/>
        <dbReference type="Rhea" id="RHEA-COMP:17897"/>
        <dbReference type="ChEBI" id="CHEBI:15378"/>
        <dbReference type="ChEBI" id="CHEBI:15379"/>
        <dbReference type="ChEBI" id="CHEBI:16526"/>
        <dbReference type="ChEBI" id="CHEBI:16810"/>
        <dbReference type="ChEBI" id="CHEBI:16842"/>
        <dbReference type="ChEBI" id="CHEBI:30031"/>
        <dbReference type="ChEBI" id="CHEBI:90615"/>
        <dbReference type="ChEBI" id="CHEBI:139096"/>
    </reaction>
    <physiologicalReaction direction="left-to-right" evidence="20">
        <dbReference type="Rhea" id="RHEA:70444"/>
    </physiologicalReaction>
</comment>
<evidence type="ECO:0000256" key="11">
    <source>
        <dbReference type="ARBA" id="ARBA00023242"/>
    </source>
</evidence>
<comment type="catalytic activity">
    <reaction evidence="19">
        <text>a 1,N(6)-etheno-2'-deoxyadenosine in double-stranded DNA + 2-oxoglutarate + O2 + H2O = a 2'-deoxyadenosine in double-stranded DNA + glyoxal + succinate + CO2</text>
        <dbReference type="Rhea" id="RHEA:70463"/>
        <dbReference type="Rhea" id="RHEA-COMP:17897"/>
        <dbReference type="Rhea" id="RHEA-COMP:17903"/>
        <dbReference type="ChEBI" id="CHEBI:15377"/>
        <dbReference type="ChEBI" id="CHEBI:15379"/>
        <dbReference type="ChEBI" id="CHEBI:16526"/>
        <dbReference type="ChEBI" id="CHEBI:16810"/>
        <dbReference type="ChEBI" id="CHEBI:30031"/>
        <dbReference type="ChEBI" id="CHEBI:34779"/>
        <dbReference type="ChEBI" id="CHEBI:90615"/>
        <dbReference type="ChEBI" id="CHEBI:189583"/>
    </reaction>
    <physiologicalReaction direction="left-to-right" evidence="19">
        <dbReference type="Rhea" id="RHEA:70464"/>
    </physiologicalReaction>
</comment>
<comment type="subcellular location">
    <subcellularLocation>
        <location evidence="2">Nucleus</location>
        <location evidence="2">Nucleolus</location>
    </subcellularLocation>
    <subcellularLocation>
        <location evidence="3">Nucleus</location>
        <location evidence="3">Nucleoplasm</location>
    </subcellularLocation>
</comment>
<dbReference type="InterPro" id="IPR005123">
    <property type="entry name" value="Oxoglu/Fe-dep_dioxygenase_dom"/>
</dbReference>
<comment type="subunit">
    <text evidence="22">Interacts with PCNA homotrimer; this interaction is enhanced during the S-phase of the cell cycle. Interacts with nucleolar proteins NCL, UBTF and NPM1. Interacts with XRCC5-XRCC6 heterodimer.</text>
</comment>
<dbReference type="Proteomes" id="UP001516400">
    <property type="component" value="Unassembled WGS sequence"/>
</dbReference>
<evidence type="ECO:0000256" key="9">
    <source>
        <dbReference type="ARBA" id="ARBA00023004"/>
    </source>
</evidence>
<keyword evidence="7" id="KW-0223">Dioxygenase</keyword>
<keyword evidence="4" id="KW-0479">Metal-binding</keyword>
<feature type="domain" description="Fe2OG dioxygenase" evidence="28">
    <location>
        <begin position="117"/>
        <end position="223"/>
    </location>
</feature>
<keyword evidence="10" id="KW-0234">DNA repair</keyword>
<accession>A0ABD2MUF6</accession>
<dbReference type="EC" id="1.14.11.33" evidence="23"/>
<keyword evidence="5" id="KW-0227">DNA damage</keyword>
<evidence type="ECO:0000256" key="14">
    <source>
        <dbReference type="ARBA" id="ARBA00051189"/>
    </source>
</evidence>
<feature type="binding site" evidence="27">
    <location>
        <position position="136"/>
    </location>
    <ligand>
        <name>2-oxoglutarate</name>
        <dbReference type="ChEBI" id="CHEBI:16810"/>
    </ligand>
</feature>
<dbReference type="PROSITE" id="PS51471">
    <property type="entry name" value="FE2OG_OXY"/>
    <property type="match status" value="1"/>
</dbReference>
<evidence type="ECO:0000256" key="17">
    <source>
        <dbReference type="ARBA" id="ARBA00051755"/>
    </source>
</evidence>
<dbReference type="GO" id="GO:0005730">
    <property type="term" value="C:nucleolus"/>
    <property type="evidence" value="ECO:0007669"/>
    <property type="project" value="UniProtKB-SubCell"/>
</dbReference>
<dbReference type="InterPro" id="IPR037151">
    <property type="entry name" value="AlkB-like_sf"/>
</dbReference>
<dbReference type="GO" id="GO:0035516">
    <property type="term" value="F:broad specificity oxidative DNA demethylase activity"/>
    <property type="evidence" value="ECO:0007669"/>
    <property type="project" value="UniProtKB-EC"/>
</dbReference>
<evidence type="ECO:0000256" key="4">
    <source>
        <dbReference type="ARBA" id="ARBA00022723"/>
    </source>
</evidence>